<accession>A0A833VUG0</accession>
<dbReference type="SMART" id="SM00672">
    <property type="entry name" value="CAP10"/>
    <property type="match status" value="2"/>
</dbReference>
<name>A0A833VUG0_9POAL</name>
<feature type="region of interest" description="Disordered" evidence="1">
    <location>
        <begin position="560"/>
        <end position="582"/>
    </location>
</feature>
<dbReference type="PANTHER" id="PTHR12203:SF105">
    <property type="entry name" value="OS08G0101800 PROTEIN"/>
    <property type="match status" value="1"/>
</dbReference>
<evidence type="ECO:0000256" key="1">
    <source>
        <dbReference type="SAM" id="MobiDB-lite"/>
    </source>
</evidence>
<organism evidence="4 5">
    <name type="scientific">Carex littledalei</name>
    <dbReference type="NCBI Taxonomy" id="544730"/>
    <lineage>
        <taxon>Eukaryota</taxon>
        <taxon>Viridiplantae</taxon>
        <taxon>Streptophyta</taxon>
        <taxon>Embryophyta</taxon>
        <taxon>Tracheophyta</taxon>
        <taxon>Spermatophyta</taxon>
        <taxon>Magnoliopsida</taxon>
        <taxon>Liliopsida</taxon>
        <taxon>Poales</taxon>
        <taxon>Cyperaceae</taxon>
        <taxon>Cyperoideae</taxon>
        <taxon>Cariceae</taxon>
        <taxon>Carex</taxon>
        <taxon>Carex subgen. Euthyceras</taxon>
    </lineage>
</organism>
<feature type="region of interest" description="Disordered" evidence="1">
    <location>
        <begin position="101"/>
        <end position="130"/>
    </location>
</feature>
<evidence type="ECO:0000259" key="3">
    <source>
        <dbReference type="SMART" id="SM00672"/>
    </source>
</evidence>
<keyword evidence="2" id="KW-1133">Transmembrane helix</keyword>
<dbReference type="Pfam" id="PF05686">
    <property type="entry name" value="Glyco_transf_90"/>
    <property type="match status" value="2"/>
</dbReference>
<dbReference type="OrthoDB" id="202415at2759"/>
<keyword evidence="5" id="KW-1185">Reference proteome</keyword>
<dbReference type="EMBL" id="SWLB01000008">
    <property type="protein sequence ID" value="KAF3335668.1"/>
    <property type="molecule type" value="Genomic_DNA"/>
</dbReference>
<reference evidence="4" key="1">
    <citation type="submission" date="2020-01" db="EMBL/GenBank/DDBJ databases">
        <title>Genome sequence of Kobresia littledalei, the first chromosome-level genome in the family Cyperaceae.</title>
        <authorList>
            <person name="Qu G."/>
        </authorList>
    </citation>
    <scope>NUCLEOTIDE SEQUENCE</scope>
    <source>
        <strain evidence="4">C.B.Clarke</strain>
        <tissue evidence="4">Leaf</tissue>
    </source>
</reference>
<dbReference type="InterPro" id="IPR051091">
    <property type="entry name" value="O-Glucosyltr/Glycosyltrsf_90"/>
</dbReference>
<keyword evidence="2" id="KW-0472">Membrane</keyword>
<feature type="compositionally biased region" description="Low complexity" evidence="1">
    <location>
        <begin position="102"/>
        <end position="121"/>
    </location>
</feature>
<dbReference type="InterPro" id="IPR006598">
    <property type="entry name" value="CAP10"/>
</dbReference>
<sequence>MRISCLDSENGHGSVCQVLRERGKIVTSLIQSSTKGVIIIFISLVLLTVLSYSQWPDGASFVKIGARGDTATVRHQRQPSGIPPTKIILSCPANTTATCHRAPNAMASPSPSPVPSTSQNNKTKHNPSPSASCPNFFRYIHEDLKPWKSTGITKEMVESAKQFANFRLVIINGKAYMKKYNNPFQTRDVFTIWGILQLLNRYPGRVPDLDIMFNCNDTPVIKVANYLSKAPPPLFRYCKDGTSLEIVFPDWSFWGWAEINIKPWNLFLEETRTASETLKWKDRAPYAFWKGNPGVAKTRQDLMRCNLSNGHDWNAHLFTQNWGKEVANGFKESNLANQCNYRYKIYIEGRTWSVSEKYILACNSPTLLVTTSYVDFFSRGLIPGKHYWPINPNQKCKSIKFAVDWGNTHQKQAEDLGKGGSLFTQEELSMENVYDYMLHLLTEYAKLLRYKPTIPEKATSICIESMACHAKEPVKKFMLDSMVKSVYDFEPCSLPAPFDKKELDAIASRKAEYLKESFLINAGFGDSNSTIWHNRHQSEAQGTPITLSCPTATIQPTCSDPLLTTPSPAPSPSPIQAKPNRSPIPTPSCPEYFRYIYEDLKPWNATGITRAMVDSAKRHANVNFRLAIIGGRVYLQKFSKAFQTRDVFTIWGILQLLNRYPGRVPDLDIMFNCDDPPALKANRFHSSPPPPLFRYCKDGTTLDIVFPDWSFWGWPEVNVKPWEQFLDEISIESERLKWKDREPYAYWKGNQYVAGTRGDLLRCNVSNGQEWNARLFGQNWDVARKRGYQESNLAKQCTYRYKIYIEGRAWSVSEKYILACNSPMLLVTTPFIDFFTRGLVPGQHYWPIRPDKKCSSIKYAVDWGNKHQREAQKMGKAGSHFAQDELSMENVYDYMLHLLTEYAKLLRYKPTIPENAKEICLESMACSETGLTKQFMLDSMVKSTYDFEPCLLPPPFKTEEIDAITQRKDEYMRKIVVGEDTAKP</sequence>
<evidence type="ECO:0000313" key="4">
    <source>
        <dbReference type="EMBL" id="KAF3335668.1"/>
    </source>
</evidence>
<dbReference type="PANTHER" id="PTHR12203">
    <property type="entry name" value="KDEL LYS-ASP-GLU-LEU CONTAINING - RELATED"/>
    <property type="match status" value="1"/>
</dbReference>
<proteinExistence type="predicted"/>
<comment type="caution">
    <text evidence="4">The sequence shown here is derived from an EMBL/GenBank/DDBJ whole genome shotgun (WGS) entry which is preliminary data.</text>
</comment>
<protein>
    <recommendedName>
        <fullName evidence="3">Glycosyl transferase CAP10 domain-containing protein</fullName>
    </recommendedName>
</protein>
<feature type="domain" description="Glycosyl transferase CAP10" evidence="3">
    <location>
        <begin position="205"/>
        <end position="451"/>
    </location>
</feature>
<evidence type="ECO:0000313" key="5">
    <source>
        <dbReference type="Proteomes" id="UP000623129"/>
    </source>
</evidence>
<evidence type="ECO:0000256" key="2">
    <source>
        <dbReference type="SAM" id="Phobius"/>
    </source>
</evidence>
<dbReference type="Proteomes" id="UP000623129">
    <property type="component" value="Unassembled WGS sequence"/>
</dbReference>
<gene>
    <name evidence="4" type="ORF">FCM35_KLT20175</name>
</gene>
<keyword evidence="2" id="KW-0812">Transmembrane</keyword>
<dbReference type="AlphaFoldDB" id="A0A833VUG0"/>
<feature type="transmembrane region" description="Helical" evidence="2">
    <location>
        <begin position="37"/>
        <end position="55"/>
    </location>
</feature>
<feature type="domain" description="Glycosyl transferase CAP10" evidence="3">
    <location>
        <begin position="663"/>
        <end position="909"/>
    </location>
</feature>